<evidence type="ECO:0000256" key="1">
    <source>
        <dbReference type="ARBA" id="ARBA00022723"/>
    </source>
</evidence>
<dbReference type="SUPFAM" id="SSF56281">
    <property type="entry name" value="Metallo-hydrolase/oxidoreductase"/>
    <property type="match status" value="1"/>
</dbReference>
<dbReference type="GO" id="GO:0050313">
    <property type="term" value="F:sulfur dioxygenase activity"/>
    <property type="evidence" value="ECO:0007669"/>
    <property type="project" value="InterPro"/>
</dbReference>
<dbReference type="InterPro" id="IPR001763">
    <property type="entry name" value="Rhodanese-like_dom"/>
</dbReference>
<dbReference type="Gene3D" id="3.60.15.10">
    <property type="entry name" value="Ribonuclease Z/Hydroxyacylglutathione hydrolase-like"/>
    <property type="match status" value="1"/>
</dbReference>
<dbReference type="eggNOG" id="COG0607">
    <property type="taxonomic scope" value="Bacteria"/>
</dbReference>
<dbReference type="PANTHER" id="PTHR43084:SF1">
    <property type="entry name" value="PERSULFIDE DIOXYGENASE ETHE1, MITOCHONDRIAL"/>
    <property type="match status" value="1"/>
</dbReference>
<dbReference type="InterPro" id="IPR001279">
    <property type="entry name" value="Metallo-B-lactamas"/>
</dbReference>
<dbReference type="CDD" id="cd07724">
    <property type="entry name" value="POD-like_MBL-fold"/>
    <property type="match status" value="1"/>
</dbReference>
<evidence type="ECO:0000259" key="2">
    <source>
        <dbReference type="PROSITE" id="PS50206"/>
    </source>
</evidence>
<name>F4CAH3_SPHS2</name>
<evidence type="ECO:0000313" key="3">
    <source>
        <dbReference type="EMBL" id="ADZ81157.1"/>
    </source>
</evidence>
<dbReference type="Pfam" id="PF00581">
    <property type="entry name" value="Rhodanese"/>
    <property type="match status" value="1"/>
</dbReference>
<dbReference type="InterPro" id="IPR036866">
    <property type="entry name" value="RibonucZ/Hydroxyglut_hydro"/>
</dbReference>
<reference evidence="3" key="1">
    <citation type="submission" date="2011-03" db="EMBL/GenBank/DDBJ databases">
        <title>Complete sequence of Sphingobacterium sp. 21.</title>
        <authorList>
            <consortium name="US DOE Joint Genome Institute"/>
            <person name="Lucas S."/>
            <person name="Copeland A."/>
            <person name="Lapidus A."/>
            <person name="Cheng J.-F."/>
            <person name="Goodwin L."/>
            <person name="Pitluck S."/>
            <person name="Davenport K."/>
            <person name="Detter J.C."/>
            <person name="Han C."/>
            <person name="Tapia R."/>
            <person name="Land M."/>
            <person name="Hauser L."/>
            <person name="Kyrpides N."/>
            <person name="Ivanova N."/>
            <person name="Ovchinnikova G."/>
            <person name="Pagani I."/>
            <person name="Siebers A.K."/>
            <person name="Allgaier M."/>
            <person name="Thelen M.P."/>
            <person name="Hugenholtz P."/>
            <person name="Woyke T."/>
        </authorList>
    </citation>
    <scope>NUCLEOTIDE SEQUENCE</scope>
    <source>
        <strain evidence="3">21</strain>
    </source>
</reference>
<dbReference type="PATRIC" id="fig|743722.3.peg.4942"/>
<dbReference type="GO" id="GO:0070813">
    <property type="term" value="P:hydrogen sulfide metabolic process"/>
    <property type="evidence" value="ECO:0007669"/>
    <property type="project" value="TreeGrafter"/>
</dbReference>
<dbReference type="CDD" id="cd00158">
    <property type="entry name" value="RHOD"/>
    <property type="match status" value="2"/>
</dbReference>
<dbReference type="PROSITE" id="PS50206">
    <property type="entry name" value="RHODANESE_3"/>
    <property type="match status" value="2"/>
</dbReference>
<feature type="domain" description="Rhodanese" evidence="2">
    <location>
        <begin position="286"/>
        <end position="325"/>
    </location>
</feature>
<dbReference type="SMART" id="SM00849">
    <property type="entry name" value="Lactamase_B"/>
    <property type="match status" value="1"/>
</dbReference>
<dbReference type="KEGG" id="shg:Sph21_4647"/>
<keyword evidence="1" id="KW-0479">Metal-binding</keyword>
<dbReference type="InterPro" id="IPR036873">
    <property type="entry name" value="Rhodanese-like_dom_sf"/>
</dbReference>
<dbReference type="Pfam" id="PF00753">
    <property type="entry name" value="Lactamase_B"/>
    <property type="match status" value="1"/>
</dbReference>
<dbReference type="GO" id="GO:0046872">
    <property type="term" value="F:metal ion binding"/>
    <property type="evidence" value="ECO:0007669"/>
    <property type="project" value="UniProtKB-KW"/>
</dbReference>
<sequence>MTIKGSPSLTIFCTFAHILVDMQIEQFYDTGLSHASYAIVSNNEMVLVDPARDPEPYLAFARENHAKIIGIIETHPHADFVSSHLELHKRTGAAIYTSKLVEADYPHQSFDENDVIEIGSHTLKALNTPGHSPDSICVLLSDQTGKELALFTGDTLFVGDVGRPDLRENVGNVKAKATELAKAMYHTLHSKIMKLPADVVVYPAHGPGSLCGRSMSKELQSTIGKELKENPVLRPMEESEFVELLMDDQPFIPKYFVHDVAINRSGADDLEASLAHIIRIVESEIENTTALLIDARPAHVFRAGHYPHAINIPDGNKFETWVGSIVGPGESFYLIVAEERNADGLLRKLAKIGYESQCKGYLTSTESSNVSPAFDLSFFKENETDFTIIDIRNDSELKKGKLFKEAIHIPLPRLRESLQAIPEEKPIVVHCAGGYRSAIGSSIIAARVAVPVYDLSTAVHEFSPIS</sequence>
<dbReference type="HOGENOM" id="CLU_030571_7_1_10"/>
<feature type="domain" description="Rhodanese" evidence="2">
    <location>
        <begin position="382"/>
        <end position="464"/>
    </location>
</feature>
<dbReference type="SUPFAM" id="SSF52821">
    <property type="entry name" value="Rhodanese/Cell cycle control phosphatase"/>
    <property type="match status" value="2"/>
</dbReference>
<dbReference type="InterPro" id="IPR044528">
    <property type="entry name" value="POD-like_MBL-fold"/>
</dbReference>
<dbReference type="eggNOG" id="COG0491">
    <property type="taxonomic scope" value="Bacteria"/>
</dbReference>
<accession>F4CAH3</accession>
<gene>
    <name evidence="3" type="ordered locus">Sph21_4647</name>
</gene>
<dbReference type="GO" id="GO:0006749">
    <property type="term" value="P:glutathione metabolic process"/>
    <property type="evidence" value="ECO:0007669"/>
    <property type="project" value="InterPro"/>
</dbReference>
<dbReference type="SMART" id="SM00450">
    <property type="entry name" value="RHOD"/>
    <property type="match status" value="1"/>
</dbReference>
<dbReference type="PANTHER" id="PTHR43084">
    <property type="entry name" value="PERSULFIDE DIOXYGENASE ETHE1"/>
    <property type="match status" value="1"/>
</dbReference>
<dbReference type="EMBL" id="CP002584">
    <property type="protein sequence ID" value="ADZ81157.1"/>
    <property type="molecule type" value="Genomic_DNA"/>
</dbReference>
<dbReference type="AlphaFoldDB" id="F4CAH3"/>
<dbReference type="InterPro" id="IPR051682">
    <property type="entry name" value="Mito_Persulfide_Diox"/>
</dbReference>
<protein>
    <submittedName>
        <fullName evidence="3">Beta-lactamase domain protein</fullName>
    </submittedName>
</protein>
<proteinExistence type="predicted"/>
<dbReference type="Gene3D" id="3.40.250.10">
    <property type="entry name" value="Rhodanese-like domain"/>
    <property type="match status" value="2"/>
</dbReference>
<dbReference type="FunFam" id="3.60.15.10:FF:000030">
    <property type="entry name" value="Metallo-beta-lactamase family protein"/>
    <property type="match status" value="1"/>
</dbReference>
<dbReference type="STRING" id="743722.Sph21_4647"/>
<organism evidence="3">
    <name type="scientific">Sphingobacterium sp. (strain 21)</name>
    <dbReference type="NCBI Taxonomy" id="743722"/>
    <lineage>
        <taxon>Bacteria</taxon>
        <taxon>Pseudomonadati</taxon>
        <taxon>Bacteroidota</taxon>
        <taxon>Sphingobacteriia</taxon>
        <taxon>Sphingobacteriales</taxon>
        <taxon>Sphingobacteriaceae</taxon>
        <taxon>Sphingobacterium</taxon>
    </lineage>
</organism>